<dbReference type="InterPro" id="IPR018142">
    <property type="entry name" value="Somatostatin/Cortistatin_C"/>
</dbReference>
<name>A0A3Q2YX05_HIPCM</name>
<feature type="domain" description="Somatostatin/Cortistatin C-terminal" evidence="8">
    <location>
        <begin position="79"/>
        <end position="96"/>
    </location>
</feature>
<comment type="similarity">
    <text evidence="3">Belongs to the somatostatin family.</text>
</comment>
<evidence type="ECO:0000256" key="4">
    <source>
        <dbReference type="ARBA" id="ARBA00022525"/>
    </source>
</evidence>
<sequence>HDPAKMLRPLVLLALVLSGGLLVRLGAAAPDAGLLLAEALGADAAPAKVGCSVLHLIAAPPQLGVGPALTRRHLPLGQRERKAGCRNFFWKTFTSC</sequence>
<evidence type="ECO:0000256" key="2">
    <source>
        <dbReference type="ARBA" id="ARBA00004613"/>
    </source>
</evidence>
<dbReference type="GeneTree" id="ENSGT00940000176070"/>
<comment type="function">
    <text evidence="1">Somatostatin inhibits the release of somatotropin.</text>
</comment>
<feature type="chain" id="PRO_5018740066" description="Somatostatin/Cortistatin C-terminal domain-containing protein" evidence="7">
    <location>
        <begin position="29"/>
        <end position="96"/>
    </location>
</feature>
<dbReference type="AlphaFoldDB" id="A0A3Q2YX05"/>
<keyword evidence="10" id="KW-1185">Reference proteome</keyword>
<keyword evidence="6" id="KW-1015">Disulfide bond</keyword>
<dbReference type="GO" id="GO:0005576">
    <property type="term" value="C:extracellular region"/>
    <property type="evidence" value="ECO:0007669"/>
    <property type="project" value="UniProtKB-SubCell"/>
</dbReference>
<dbReference type="Pfam" id="PF03002">
    <property type="entry name" value="Somatostatin"/>
    <property type="match status" value="1"/>
</dbReference>
<reference evidence="9" key="1">
    <citation type="submission" date="2025-08" db="UniProtKB">
        <authorList>
            <consortium name="Ensembl"/>
        </authorList>
    </citation>
    <scope>IDENTIFICATION</scope>
</reference>
<organism evidence="9 10">
    <name type="scientific">Hippocampus comes</name>
    <name type="common">Tiger tail seahorse</name>
    <dbReference type="NCBI Taxonomy" id="109280"/>
    <lineage>
        <taxon>Eukaryota</taxon>
        <taxon>Metazoa</taxon>
        <taxon>Chordata</taxon>
        <taxon>Craniata</taxon>
        <taxon>Vertebrata</taxon>
        <taxon>Euteleostomi</taxon>
        <taxon>Actinopterygii</taxon>
        <taxon>Neopterygii</taxon>
        <taxon>Teleostei</taxon>
        <taxon>Neoteleostei</taxon>
        <taxon>Acanthomorphata</taxon>
        <taxon>Syngnathiaria</taxon>
        <taxon>Syngnathiformes</taxon>
        <taxon>Syngnathoidei</taxon>
        <taxon>Syngnathidae</taxon>
        <taxon>Hippocampus</taxon>
    </lineage>
</organism>
<evidence type="ECO:0000256" key="1">
    <source>
        <dbReference type="ARBA" id="ARBA00003524"/>
    </source>
</evidence>
<comment type="subcellular location">
    <subcellularLocation>
        <location evidence="2">Secreted</location>
    </subcellularLocation>
</comment>
<evidence type="ECO:0000313" key="10">
    <source>
        <dbReference type="Proteomes" id="UP000264820"/>
    </source>
</evidence>
<accession>A0A3Q2YX05</accession>
<evidence type="ECO:0000256" key="5">
    <source>
        <dbReference type="ARBA" id="ARBA00022702"/>
    </source>
</evidence>
<dbReference type="Proteomes" id="UP000264820">
    <property type="component" value="Unplaced"/>
</dbReference>
<evidence type="ECO:0000259" key="8">
    <source>
        <dbReference type="Pfam" id="PF03002"/>
    </source>
</evidence>
<proteinExistence type="inferred from homology"/>
<feature type="signal peptide" evidence="7">
    <location>
        <begin position="1"/>
        <end position="28"/>
    </location>
</feature>
<evidence type="ECO:0000256" key="6">
    <source>
        <dbReference type="ARBA" id="ARBA00023157"/>
    </source>
</evidence>
<protein>
    <recommendedName>
        <fullName evidence="8">Somatostatin/Cortistatin C-terminal domain-containing protein</fullName>
    </recommendedName>
</protein>
<dbReference type="GO" id="GO:0005179">
    <property type="term" value="F:hormone activity"/>
    <property type="evidence" value="ECO:0007669"/>
    <property type="project" value="UniProtKB-KW"/>
</dbReference>
<reference evidence="9" key="2">
    <citation type="submission" date="2025-09" db="UniProtKB">
        <authorList>
            <consortium name="Ensembl"/>
        </authorList>
    </citation>
    <scope>IDENTIFICATION</scope>
</reference>
<dbReference type="Ensembl" id="ENSHCOT00000025843.1">
    <property type="protein sequence ID" value="ENSHCOP00000023447.1"/>
    <property type="gene ID" value="ENSHCOG00000011977.1"/>
</dbReference>
<keyword evidence="7" id="KW-0732">Signal</keyword>
<evidence type="ECO:0000256" key="7">
    <source>
        <dbReference type="SAM" id="SignalP"/>
    </source>
</evidence>
<evidence type="ECO:0000256" key="3">
    <source>
        <dbReference type="ARBA" id="ARBA00008327"/>
    </source>
</evidence>
<keyword evidence="4" id="KW-0964">Secreted</keyword>
<keyword evidence="5" id="KW-0372">Hormone</keyword>
<evidence type="ECO:0000313" key="9">
    <source>
        <dbReference type="Ensembl" id="ENSHCOP00000023447.1"/>
    </source>
</evidence>